<proteinExistence type="inferred from homology"/>
<dbReference type="PRINTS" id="PR00953">
    <property type="entry name" value="TYPE3IMRPROT"/>
</dbReference>
<keyword evidence="4 7" id="KW-0812">Transmembrane</keyword>
<feature type="transmembrane region" description="Helical" evidence="7">
    <location>
        <begin position="80"/>
        <end position="106"/>
    </location>
</feature>
<feature type="transmembrane region" description="Helical" evidence="7">
    <location>
        <begin position="126"/>
        <end position="149"/>
    </location>
</feature>
<feature type="transmembrane region" description="Helical" evidence="7">
    <location>
        <begin position="43"/>
        <end position="60"/>
    </location>
</feature>
<comment type="similarity">
    <text evidence="2">Belongs to the FliR/MopE/SpaR family.</text>
</comment>
<accession>A0AAW8PX87</accession>
<dbReference type="EMBL" id="JAUHGG010000003">
    <property type="protein sequence ID" value="MDS1820857.1"/>
    <property type="molecule type" value="Genomic_DNA"/>
</dbReference>
<keyword evidence="8" id="KW-0969">Cilium</keyword>
<dbReference type="PANTHER" id="PTHR30065:SF1">
    <property type="entry name" value="SURFACE PRESENTATION OF ANTIGENS PROTEIN SPAR"/>
    <property type="match status" value="1"/>
</dbReference>
<keyword evidence="8" id="KW-0282">Flagellum</keyword>
<dbReference type="Proteomes" id="UP001253193">
    <property type="component" value="Unassembled WGS sequence"/>
</dbReference>
<evidence type="ECO:0000313" key="8">
    <source>
        <dbReference type="EMBL" id="MDS1820857.1"/>
    </source>
</evidence>
<keyword evidence="6 7" id="KW-0472">Membrane</keyword>
<evidence type="ECO:0000256" key="1">
    <source>
        <dbReference type="ARBA" id="ARBA00004651"/>
    </source>
</evidence>
<comment type="caution">
    <text evidence="8">The sequence shown here is derived from an EMBL/GenBank/DDBJ whole genome shotgun (WGS) entry which is preliminary data.</text>
</comment>
<evidence type="ECO:0000256" key="4">
    <source>
        <dbReference type="ARBA" id="ARBA00022692"/>
    </source>
</evidence>
<evidence type="ECO:0000256" key="3">
    <source>
        <dbReference type="ARBA" id="ARBA00022475"/>
    </source>
</evidence>
<dbReference type="GO" id="GO:0006605">
    <property type="term" value="P:protein targeting"/>
    <property type="evidence" value="ECO:0007669"/>
    <property type="project" value="InterPro"/>
</dbReference>
<evidence type="ECO:0000256" key="2">
    <source>
        <dbReference type="ARBA" id="ARBA00009772"/>
    </source>
</evidence>
<dbReference type="AlphaFoldDB" id="A0AAW8PX87"/>
<name>A0AAW8PX87_VIBPH</name>
<comment type="subcellular location">
    <subcellularLocation>
        <location evidence="1">Cell membrane</location>
        <topology evidence="1">Multi-pass membrane protein</topology>
    </subcellularLocation>
</comment>
<keyword evidence="5 7" id="KW-1133">Transmembrane helix</keyword>
<feature type="transmembrane region" description="Helical" evidence="7">
    <location>
        <begin position="181"/>
        <end position="206"/>
    </location>
</feature>
<sequence>MENALIPALIADHSVAFQLVLFRLVAFCSIIPYMGTKNVPRKVALFFAIAFAFVITPRLVQINPIDPSSIDIPLEVFSNMVVGFLYGGSLLLVFEMIAIAGVVIAYASGLGMAQMIDPASGGNSGVITNLLNVVFGMVFISSGGLLLFIEFFSGSFESFPLVGIKFENISFLLVAQEFGRVFLMGVMIAIPFTGAALLLNTALAVVSKSAPAMNLFTIGFPLSVLLGIMALSLTLPTLVADIYTYVLTLSESYQSLL</sequence>
<dbReference type="PANTHER" id="PTHR30065">
    <property type="entry name" value="FLAGELLAR BIOSYNTHETIC PROTEIN FLIR"/>
    <property type="match status" value="1"/>
</dbReference>
<dbReference type="Pfam" id="PF01311">
    <property type="entry name" value="Bac_export_1"/>
    <property type="match status" value="1"/>
</dbReference>
<protein>
    <submittedName>
        <fullName evidence="8">Flagellar biosynthetic protein FliR</fullName>
    </submittedName>
</protein>
<organism evidence="8 9">
    <name type="scientific">Vibrio parahaemolyticus</name>
    <dbReference type="NCBI Taxonomy" id="670"/>
    <lineage>
        <taxon>Bacteria</taxon>
        <taxon>Pseudomonadati</taxon>
        <taxon>Pseudomonadota</taxon>
        <taxon>Gammaproteobacteria</taxon>
        <taxon>Vibrionales</taxon>
        <taxon>Vibrionaceae</taxon>
        <taxon>Vibrio</taxon>
    </lineage>
</organism>
<evidence type="ECO:0000256" key="6">
    <source>
        <dbReference type="ARBA" id="ARBA00023136"/>
    </source>
</evidence>
<dbReference type="RefSeq" id="WP_311019637.1">
    <property type="nucleotide sequence ID" value="NZ_JAUHGG010000003.1"/>
</dbReference>
<evidence type="ECO:0000256" key="7">
    <source>
        <dbReference type="SAM" id="Phobius"/>
    </source>
</evidence>
<evidence type="ECO:0000256" key="5">
    <source>
        <dbReference type="ARBA" id="ARBA00022989"/>
    </source>
</evidence>
<evidence type="ECO:0000313" key="9">
    <source>
        <dbReference type="Proteomes" id="UP001253193"/>
    </source>
</evidence>
<feature type="transmembrane region" description="Helical" evidence="7">
    <location>
        <begin position="218"/>
        <end position="239"/>
    </location>
</feature>
<reference evidence="8" key="1">
    <citation type="submission" date="2023-06" db="EMBL/GenBank/DDBJ databases">
        <title>Genomic Diversity of Vibrio spp. and Metagenomic Analysis of Pathogens in Florida Gulf Coastal Waters Following Hurricane Ian.</title>
        <authorList>
            <person name="Brumfield K.D."/>
        </authorList>
    </citation>
    <scope>NUCLEOTIDE SEQUENCE</scope>
    <source>
        <strain evidence="8">WBS2B-138</strain>
    </source>
</reference>
<dbReference type="GO" id="GO:0005886">
    <property type="term" value="C:plasma membrane"/>
    <property type="evidence" value="ECO:0007669"/>
    <property type="project" value="UniProtKB-SubCell"/>
</dbReference>
<dbReference type="InterPro" id="IPR002010">
    <property type="entry name" value="T3SS_IM_R"/>
</dbReference>
<keyword evidence="8" id="KW-0966">Cell projection</keyword>
<keyword evidence="3" id="KW-1003">Cell membrane</keyword>
<gene>
    <name evidence="8" type="ORF">QX249_09335</name>
</gene>
<feature type="transmembrane region" description="Helical" evidence="7">
    <location>
        <begin position="15"/>
        <end position="36"/>
    </location>
</feature>